<dbReference type="Proteomes" id="UP000244855">
    <property type="component" value="Unassembled WGS sequence"/>
</dbReference>
<dbReference type="GO" id="GO:0009251">
    <property type="term" value="P:glucan catabolic process"/>
    <property type="evidence" value="ECO:0007669"/>
    <property type="project" value="TreeGrafter"/>
</dbReference>
<dbReference type="AlphaFoldDB" id="A0A2V1E3H2"/>
<keyword evidence="8" id="KW-1185">Reference proteome</keyword>
<evidence type="ECO:0000313" key="8">
    <source>
        <dbReference type="Proteomes" id="UP000244855"/>
    </source>
</evidence>
<reference evidence="7 8" key="1">
    <citation type="journal article" date="2018" name="Sci. Rep.">
        <title>Comparative genomics provides insights into the lifestyle and reveals functional heterogeneity of dark septate endophytic fungi.</title>
        <authorList>
            <person name="Knapp D.G."/>
            <person name="Nemeth J.B."/>
            <person name="Barry K."/>
            <person name="Hainaut M."/>
            <person name="Henrissat B."/>
            <person name="Johnson J."/>
            <person name="Kuo A."/>
            <person name="Lim J.H.P."/>
            <person name="Lipzen A."/>
            <person name="Nolan M."/>
            <person name="Ohm R.A."/>
            <person name="Tamas L."/>
            <person name="Grigoriev I.V."/>
            <person name="Spatafora J.W."/>
            <person name="Nagy L.G."/>
            <person name="Kovacs G.M."/>
        </authorList>
    </citation>
    <scope>NUCLEOTIDE SEQUENCE [LARGE SCALE GENOMIC DNA]</scope>
    <source>
        <strain evidence="7 8">DSE2036</strain>
    </source>
</reference>
<gene>
    <name evidence="7" type="ORF">DM02DRAFT_688061</name>
</gene>
<comment type="similarity">
    <text evidence="1 5">Belongs to the glycosyl hydrolase 5 (cellulase A) family.</text>
</comment>
<name>A0A2V1E3H2_9PLEO</name>
<dbReference type="SUPFAM" id="SSF51445">
    <property type="entry name" value="(Trans)glycosidases"/>
    <property type="match status" value="1"/>
</dbReference>
<evidence type="ECO:0000256" key="3">
    <source>
        <dbReference type="ARBA" id="ARBA00023295"/>
    </source>
</evidence>
<evidence type="ECO:0000313" key="7">
    <source>
        <dbReference type="EMBL" id="PVI05088.1"/>
    </source>
</evidence>
<dbReference type="Gene3D" id="3.20.20.80">
    <property type="entry name" value="Glycosidases"/>
    <property type="match status" value="1"/>
</dbReference>
<feature type="domain" description="Glycoside hydrolase family 5" evidence="6">
    <location>
        <begin position="77"/>
        <end position="298"/>
    </location>
</feature>
<organism evidence="7 8">
    <name type="scientific">Periconia macrospinosa</name>
    <dbReference type="NCBI Taxonomy" id="97972"/>
    <lineage>
        <taxon>Eukaryota</taxon>
        <taxon>Fungi</taxon>
        <taxon>Dikarya</taxon>
        <taxon>Ascomycota</taxon>
        <taxon>Pezizomycotina</taxon>
        <taxon>Dothideomycetes</taxon>
        <taxon>Pleosporomycetidae</taxon>
        <taxon>Pleosporales</taxon>
        <taxon>Massarineae</taxon>
        <taxon>Periconiaceae</taxon>
        <taxon>Periconia</taxon>
    </lineage>
</organism>
<dbReference type="PROSITE" id="PS00659">
    <property type="entry name" value="GLYCOSYL_HYDROL_F5"/>
    <property type="match status" value="1"/>
</dbReference>
<evidence type="ECO:0000256" key="2">
    <source>
        <dbReference type="ARBA" id="ARBA00022801"/>
    </source>
</evidence>
<feature type="non-terminal residue" evidence="7">
    <location>
        <position position="1"/>
    </location>
</feature>
<evidence type="ECO:0000259" key="6">
    <source>
        <dbReference type="Pfam" id="PF00150"/>
    </source>
</evidence>
<evidence type="ECO:0000256" key="5">
    <source>
        <dbReference type="RuleBase" id="RU361153"/>
    </source>
</evidence>
<dbReference type="STRING" id="97972.A0A2V1E3H2"/>
<accession>A0A2V1E3H2</accession>
<dbReference type="InterPro" id="IPR050386">
    <property type="entry name" value="Glycosyl_hydrolase_5"/>
</dbReference>
<dbReference type="GO" id="GO:0009986">
    <property type="term" value="C:cell surface"/>
    <property type="evidence" value="ECO:0007669"/>
    <property type="project" value="TreeGrafter"/>
</dbReference>
<keyword evidence="4" id="KW-0961">Cell wall biogenesis/degradation</keyword>
<dbReference type="OrthoDB" id="62120at2759"/>
<dbReference type="PANTHER" id="PTHR31297">
    <property type="entry name" value="GLUCAN ENDO-1,6-BETA-GLUCOSIDASE B"/>
    <property type="match status" value="1"/>
</dbReference>
<protein>
    <submittedName>
        <fullName evidence="7">Glycoside hydrolase family 5 protein</fullName>
    </submittedName>
</protein>
<evidence type="ECO:0000256" key="4">
    <source>
        <dbReference type="ARBA" id="ARBA00023316"/>
    </source>
</evidence>
<dbReference type="EMBL" id="KZ805316">
    <property type="protein sequence ID" value="PVI05088.1"/>
    <property type="molecule type" value="Genomic_DNA"/>
</dbReference>
<dbReference type="InterPro" id="IPR018087">
    <property type="entry name" value="Glyco_hydro_5_CS"/>
</dbReference>
<keyword evidence="3 5" id="KW-0326">Glycosidase</keyword>
<dbReference type="InterPro" id="IPR017853">
    <property type="entry name" value="GH"/>
</dbReference>
<evidence type="ECO:0000256" key="1">
    <source>
        <dbReference type="ARBA" id="ARBA00005641"/>
    </source>
</evidence>
<dbReference type="Pfam" id="PF00150">
    <property type="entry name" value="Cellulase"/>
    <property type="match status" value="1"/>
</dbReference>
<keyword evidence="2 5" id="KW-0378">Hydrolase</keyword>
<dbReference type="GO" id="GO:0004338">
    <property type="term" value="F:glucan exo-1,3-beta-glucosidase activity"/>
    <property type="evidence" value="ECO:0007669"/>
    <property type="project" value="TreeGrafter"/>
</dbReference>
<dbReference type="GO" id="GO:0005576">
    <property type="term" value="C:extracellular region"/>
    <property type="evidence" value="ECO:0007669"/>
    <property type="project" value="TreeGrafter"/>
</dbReference>
<dbReference type="GO" id="GO:0071555">
    <property type="term" value="P:cell wall organization"/>
    <property type="evidence" value="ECO:0007669"/>
    <property type="project" value="UniProtKB-KW"/>
</dbReference>
<sequence>PTCSLEARRVAFNWTSTKVQGVNIGGWLNRFISPSIFWKHSTDKVTISDEWTLCSHLGKGKCYDTLKSHWDSFVGLADFQKIQHAGFNVVRIPVGYWSYMDVGEPYSWGAQPYLDKAVKWARETGLKVIIDLHGAPKSQNGFDHSGHKKRYPEWGQGDSIRQTHEVLKIIEEKYAISEMQDVVIAIELLNEPTLNVLDKHMVKQFYRDGYYNLRQISDTTVMMHDGFWDPAWLNGFLTPKDNNAQVVVVDHHEYQIFSSEEIALNPTEHRTRTCNSIHKYDRSDKWLIVGEWSGAMTDCAPHINGFKTGNRYESNGIGSCWRKSGKVKDWSDEWKRDVRKYIETQLDAFEARSNGWIFWNFKTEGDAGEWDLFQLLDAGVFPQPLNSRWYGKYCKNF</sequence>
<dbReference type="PANTHER" id="PTHR31297:SF8">
    <property type="entry name" value="GLYCOSIDE HYDROLASE FAMILY 5 DOMAIN-CONTAINING PROTEIN"/>
    <property type="match status" value="1"/>
</dbReference>
<proteinExistence type="inferred from homology"/>
<dbReference type="InterPro" id="IPR001547">
    <property type="entry name" value="Glyco_hydro_5"/>
</dbReference>